<protein>
    <submittedName>
        <fullName evidence="1">Uncharacterized protein</fullName>
    </submittedName>
</protein>
<dbReference type="STRING" id="629741.GCWU000324_02405"/>
<dbReference type="GeneID" id="84905711"/>
<dbReference type="RefSeq" id="WP_003797582.1">
    <property type="nucleotide sequence ID" value="NZ_GG665872.1"/>
</dbReference>
<keyword evidence="2" id="KW-1185">Reference proteome</keyword>
<reference evidence="1" key="1">
    <citation type="submission" date="2009-04" db="EMBL/GenBank/DDBJ databases">
        <authorList>
            <person name="Weinstock G."/>
            <person name="Sodergren E."/>
            <person name="Clifton S."/>
            <person name="Fulton L."/>
            <person name="Fulton B."/>
            <person name="Courtney L."/>
            <person name="Fronick C."/>
            <person name="Harrison M."/>
            <person name="Strong C."/>
            <person name="Farmer C."/>
            <person name="Delahaunty K."/>
            <person name="Markovic C."/>
            <person name="Hall O."/>
            <person name="Minx P."/>
            <person name="Tomlinson C."/>
            <person name="Mitreva M."/>
            <person name="Nelson J."/>
            <person name="Hou S."/>
            <person name="Wollam A."/>
            <person name="Pepin K.H."/>
            <person name="Johnson M."/>
            <person name="Bhonagiri V."/>
            <person name="Nash W.E."/>
            <person name="Warren W."/>
            <person name="Chinwalla A."/>
            <person name="Mardis E.R."/>
            <person name="Wilson R.K."/>
        </authorList>
    </citation>
    <scope>NUCLEOTIDE SEQUENCE [LARGE SCALE GENOMIC DNA]</scope>
    <source>
        <strain evidence="1">ATCC 51147</strain>
    </source>
</reference>
<dbReference type="EMBL" id="ACJW02000003">
    <property type="protein sequence ID" value="EEP68153.1"/>
    <property type="molecule type" value="Genomic_DNA"/>
</dbReference>
<name>C4GK31_9NEIS</name>
<dbReference type="AlphaFoldDB" id="C4GK31"/>
<gene>
    <name evidence="1" type="ORF">GCWU000324_02405</name>
</gene>
<sequence length="100" mass="11433">MKAKLTRIRWNKGVMDNGTEYDYTRLTIELPISETSANEFGVDYLECEYGDEAKHAELLHFKGKLPCEIEFDMRQTMKKGKLVNEIYQIKPVAAAKATAS</sequence>
<dbReference type="OrthoDB" id="8612320at2"/>
<evidence type="ECO:0000313" key="1">
    <source>
        <dbReference type="EMBL" id="EEP68153.1"/>
    </source>
</evidence>
<organism evidence="1 2">
    <name type="scientific">Kingella oralis ATCC 51147</name>
    <dbReference type="NCBI Taxonomy" id="629741"/>
    <lineage>
        <taxon>Bacteria</taxon>
        <taxon>Pseudomonadati</taxon>
        <taxon>Pseudomonadota</taxon>
        <taxon>Betaproteobacteria</taxon>
        <taxon>Neisseriales</taxon>
        <taxon>Neisseriaceae</taxon>
        <taxon>Kingella</taxon>
    </lineage>
</organism>
<accession>C4GK31</accession>
<dbReference type="Proteomes" id="UP000003009">
    <property type="component" value="Unassembled WGS sequence"/>
</dbReference>
<dbReference type="HOGENOM" id="CLU_2275555_0_0_4"/>
<comment type="caution">
    <text evidence="1">The sequence shown here is derived from an EMBL/GenBank/DDBJ whole genome shotgun (WGS) entry which is preliminary data.</text>
</comment>
<proteinExistence type="predicted"/>
<evidence type="ECO:0000313" key="2">
    <source>
        <dbReference type="Proteomes" id="UP000003009"/>
    </source>
</evidence>